<organism evidence="2 3">
    <name type="scientific">Mesorhabditis belari</name>
    <dbReference type="NCBI Taxonomy" id="2138241"/>
    <lineage>
        <taxon>Eukaryota</taxon>
        <taxon>Metazoa</taxon>
        <taxon>Ecdysozoa</taxon>
        <taxon>Nematoda</taxon>
        <taxon>Chromadorea</taxon>
        <taxon>Rhabditida</taxon>
        <taxon>Rhabditina</taxon>
        <taxon>Rhabditomorpha</taxon>
        <taxon>Rhabditoidea</taxon>
        <taxon>Rhabditidae</taxon>
        <taxon>Mesorhabditinae</taxon>
        <taxon>Mesorhabditis</taxon>
    </lineage>
</organism>
<evidence type="ECO:0000313" key="2">
    <source>
        <dbReference type="Proteomes" id="UP000887575"/>
    </source>
</evidence>
<dbReference type="Proteomes" id="UP000887575">
    <property type="component" value="Unassembled WGS sequence"/>
</dbReference>
<proteinExistence type="predicted"/>
<protein>
    <submittedName>
        <fullName evidence="3">Uncharacterized protein</fullName>
    </submittedName>
</protein>
<feature type="chain" id="PRO_5042037129" evidence="1">
    <location>
        <begin position="20"/>
        <end position="74"/>
    </location>
</feature>
<dbReference type="WBParaSite" id="MBELARI_LOCUS7071">
    <property type="protein sequence ID" value="MBELARI_LOCUS7071"/>
    <property type="gene ID" value="MBELARI_LOCUS7071"/>
</dbReference>
<keyword evidence="2" id="KW-1185">Reference proteome</keyword>
<accession>A0AAF3FK99</accession>
<keyword evidence="1" id="KW-0732">Signal</keyword>
<name>A0AAF3FK99_9BILA</name>
<dbReference type="AlphaFoldDB" id="A0AAF3FK99"/>
<evidence type="ECO:0000313" key="3">
    <source>
        <dbReference type="WBParaSite" id="MBELARI_LOCUS7071"/>
    </source>
</evidence>
<sequence>MKLLLLLPMICVLLILSDAMTSTSNKEEMTMLSKIDAKTRVKRQWWGPAISGAWYAVKNFHPRGYGSWHAVFGG</sequence>
<evidence type="ECO:0000256" key="1">
    <source>
        <dbReference type="SAM" id="SignalP"/>
    </source>
</evidence>
<feature type="signal peptide" evidence="1">
    <location>
        <begin position="1"/>
        <end position="19"/>
    </location>
</feature>
<reference evidence="3" key="1">
    <citation type="submission" date="2024-02" db="UniProtKB">
        <authorList>
            <consortium name="WormBaseParasite"/>
        </authorList>
    </citation>
    <scope>IDENTIFICATION</scope>
</reference>